<dbReference type="OrthoDB" id="2901832at2759"/>
<protein>
    <recommendedName>
        <fullName evidence="3">F-box domain-containing protein</fullName>
    </recommendedName>
</protein>
<accession>A0A5C3QVS6</accession>
<name>A0A5C3QVS6_9AGAR</name>
<dbReference type="AlphaFoldDB" id="A0A5C3QVS6"/>
<evidence type="ECO:0008006" key="3">
    <source>
        <dbReference type="Google" id="ProtNLM"/>
    </source>
</evidence>
<dbReference type="Proteomes" id="UP000305067">
    <property type="component" value="Unassembled WGS sequence"/>
</dbReference>
<evidence type="ECO:0000313" key="1">
    <source>
        <dbReference type="EMBL" id="TFL06095.1"/>
    </source>
</evidence>
<proteinExistence type="predicted"/>
<sequence>MSISRVNAASICDDVLLQIFLQCFQSYDDLSHSYLRRVHRIGRTPWNLAAVYKNWRRTCLANPTLWTQFTTNDHLQCI</sequence>
<dbReference type="EMBL" id="ML178815">
    <property type="protein sequence ID" value="TFL06095.1"/>
    <property type="molecule type" value="Genomic_DNA"/>
</dbReference>
<gene>
    <name evidence="1" type="ORF">BDV98DRAFT_558829</name>
</gene>
<keyword evidence="2" id="KW-1185">Reference proteome</keyword>
<reference evidence="1 2" key="1">
    <citation type="journal article" date="2019" name="Nat. Ecol. Evol.">
        <title>Megaphylogeny resolves global patterns of mushroom evolution.</title>
        <authorList>
            <person name="Varga T."/>
            <person name="Krizsan K."/>
            <person name="Foldi C."/>
            <person name="Dima B."/>
            <person name="Sanchez-Garcia M."/>
            <person name="Sanchez-Ramirez S."/>
            <person name="Szollosi G.J."/>
            <person name="Szarkandi J.G."/>
            <person name="Papp V."/>
            <person name="Albert L."/>
            <person name="Andreopoulos W."/>
            <person name="Angelini C."/>
            <person name="Antonin V."/>
            <person name="Barry K.W."/>
            <person name="Bougher N.L."/>
            <person name="Buchanan P."/>
            <person name="Buyck B."/>
            <person name="Bense V."/>
            <person name="Catcheside P."/>
            <person name="Chovatia M."/>
            <person name="Cooper J."/>
            <person name="Damon W."/>
            <person name="Desjardin D."/>
            <person name="Finy P."/>
            <person name="Geml J."/>
            <person name="Haridas S."/>
            <person name="Hughes K."/>
            <person name="Justo A."/>
            <person name="Karasinski D."/>
            <person name="Kautmanova I."/>
            <person name="Kiss B."/>
            <person name="Kocsube S."/>
            <person name="Kotiranta H."/>
            <person name="LaButti K.M."/>
            <person name="Lechner B.E."/>
            <person name="Liimatainen K."/>
            <person name="Lipzen A."/>
            <person name="Lukacs Z."/>
            <person name="Mihaltcheva S."/>
            <person name="Morgado L.N."/>
            <person name="Niskanen T."/>
            <person name="Noordeloos M.E."/>
            <person name="Ohm R.A."/>
            <person name="Ortiz-Santana B."/>
            <person name="Ovrebo C."/>
            <person name="Racz N."/>
            <person name="Riley R."/>
            <person name="Savchenko A."/>
            <person name="Shiryaev A."/>
            <person name="Soop K."/>
            <person name="Spirin V."/>
            <person name="Szebenyi C."/>
            <person name="Tomsovsky M."/>
            <person name="Tulloss R.E."/>
            <person name="Uehling J."/>
            <person name="Grigoriev I.V."/>
            <person name="Vagvolgyi C."/>
            <person name="Papp T."/>
            <person name="Martin F.M."/>
            <person name="Miettinen O."/>
            <person name="Hibbett D.S."/>
            <person name="Nagy L.G."/>
        </authorList>
    </citation>
    <scope>NUCLEOTIDE SEQUENCE [LARGE SCALE GENOMIC DNA]</scope>
    <source>
        <strain evidence="1 2">CBS 309.79</strain>
    </source>
</reference>
<organism evidence="1 2">
    <name type="scientific">Pterulicium gracile</name>
    <dbReference type="NCBI Taxonomy" id="1884261"/>
    <lineage>
        <taxon>Eukaryota</taxon>
        <taxon>Fungi</taxon>
        <taxon>Dikarya</taxon>
        <taxon>Basidiomycota</taxon>
        <taxon>Agaricomycotina</taxon>
        <taxon>Agaricomycetes</taxon>
        <taxon>Agaricomycetidae</taxon>
        <taxon>Agaricales</taxon>
        <taxon>Pleurotineae</taxon>
        <taxon>Pterulaceae</taxon>
        <taxon>Pterulicium</taxon>
    </lineage>
</organism>
<evidence type="ECO:0000313" key="2">
    <source>
        <dbReference type="Proteomes" id="UP000305067"/>
    </source>
</evidence>